<dbReference type="PANTHER" id="PTHR10686">
    <property type="entry name" value="FOLATE TRANSPORTER"/>
    <property type="match status" value="1"/>
</dbReference>
<keyword evidence="2" id="KW-0812">Transmembrane</keyword>
<dbReference type="SUPFAM" id="SSF103473">
    <property type="entry name" value="MFS general substrate transporter"/>
    <property type="match status" value="1"/>
</dbReference>
<dbReference type="InterPro" id="IPR002666">
    <property type="entry name" value="Folate_carrier"/>
</dbReference>
<feature type="transmembrane region" description="Helical" evidence="2">
    <location>
        <begin position="311"/>
        <end position="336"/>
    </location>
</feature>
<protein>
    <submittedName>
        <fullName evidence="3">Uncharacterized protein</fullName>
    </submittedName>
</protein>
<accession>A0A482X923</accession>
<keyword evidence="2" id="KW-1133">Transmembrane helix</keyword>
<comment type="similarity">
    <text evidence="1">Belongs to the reduced folate carrier (RFC) transporter (TC 2.A.48) family.</text>
</comment>
<proteinExistence type="inferred from homology"/>
<dbReference type="InParanoid" id="A0A482X923"/>
<comment type="caution">
    <text evidence="3">The sequence shown here is derived from an EMBL/GenBank/DDBJ whole genome shotgun (WGS) entry which is preliminary data.</text>
</comment>
<organism evidence="3 4">
    <name type="scientific">Laodelphax striatellus</name>
    <name type="common">Small brown planthopper</name>
    <name type="synonym">Delphax striatella</name>
    <dbReference type="NCBI Taxonomy" id="195883"/>
    <lineage>
        <taxon>Eukaryota</taxon>
        <taxon>Metazoa</taxon>
        <taxon>Ecdysozoa</taxon>
        <taxon>Arthropoda</taxon>
        <taxon>Hexapoda</taxon>
        <taxon>Insecta</taxon>
        <taxon>Pterygota</taxon>
        <taxon>Neoptera</taxon>
        <taxon>Paraneoptera</taxon>
        <taxon>Hemiptera</taxon>
        <taxon>Auchenorrhyncha</taxon>
        <taxon>Fulgoroidea</taxon>
        <taxon>Delphacidae</taxon>
        <taxon>Criomorphinae</taxon>
        <taxon>Laodelphax</taxon>
    </lineage>
</organism>
<evidence type="ECO:0000313" key="4">
    <source>
        <dbReference type="Proteomes" id="UP000291343"/>
    </source>
</evidence>
<dbReference type="Proteomes" id="UP000291343">
    <property type="component" value="Unassembled WGS sequence"/>
</dbReference>
<feature type="transmembrane region" description="Helical" evidence="2">
    <location>
        <begin position="279"/>
        <end position="299"/>
    </location>
</feature>
<feature type="transmembrane region" description="Helical" evidence="2">
    <location>
        <begin position="20"/>
        <end position="43"/>
    </location>
</feature>
<feature type="transmembrane region" description="Helical" evidence="2">
    <location>
        <begin position="64"/>
        <end position="85"/>
    </location>
</feature>
<sequence>MLCIMRFHCSGNSHWCRSLFAIQIMEVFYGTMVACEVAYYTYIYAKVDPQHYQAVTSHMRAAALIGRFVSGMTAQLLLIFGIMGVPELNHLSFAGMIASLIWSFGLPSIKHSLYFHRQSEAVPCSMIDNGENLTHQNRDAANADLADTDSESNSKRKGICHEALHRLWRDFKNAYTNKYVLKWSIWWALATCGYQQVMSYVQILWDEIQGADMSPSEQNISYNGAIESLYTIISAFSAFAFGRVQADWSRPEKGELLLGVLTLLEGLALLWGSQCSSIWQAYLVYIVFGALYHIMMTISNSEVARHLESDCYALIFGVNTFIALLLQTVLTSAVAAQGGFMLPIRPQYVVYGRNFCILGVIFLIKTFYSLTKSICR</sequence>
<feature type="transmembrane region" description="Helical" evidence="2">
    <location>
        <begin position="348"/>
        <end position="368"/>
    </location>
</feature>
<feature type="transmembrane region" description="Helical" evidence="2">
    <location>
        <begin position="185"/>
        <end position="205"/>
    </location>
</feature>
<name>A0A482X923_LAOST</name>
<feature type="transmembrane region" description="Helical" evidence="2">
    <location>
        <begin position="91"/>
        <end position="109"/>
    </location>
</feature>
<dbReference type="AlphaFoldDB" id="A0A482X923"/>
<dbReference type="Gene3D" id="1.20.1250.20">
    <property type="entry name" value="MFS general substrate transporter like domains"/>
    <property type="match status" value="1"/>
</dbReference>
<dbReference type="PANTHER" id="PTHR10686:SF18">
    <property type="entry name" value="IP11787P-RELATED"/>
    <property type="match status" value="1"/>
</dbReference>
<evidence type="ECO:0000256" key="1">
    <source>
        <dbReference type="ARBA" id="ARBA00005773"/>
    </source>
</evidence>
<evidence type="ECO:0000256" key="2">
    <source>
        <dbReference type="SAM" id="Phobius"/>
    </source>
</evidence>
<gene>
    <name evidence="3" type="ORF">LSTR_LSTR004356</name>
</gene>
<dbReference type="NCBIfam" id="TIGR00806">
    <property type="entry name" value="rfc"/>
    <property type="match status" value="1"/>
</dbReference>
<dbReference type="Pfam" id="PF01770">
    <property type="entry name" value="Folate_carrier"/>
    <property type="match status" value="1"/>
</dbReference>
<dbReference type="SMR" id="A0A482X923"/>
<keyword evidence="2" id="KW-0472">Membrane</keyword>
<feature type="transmembrane region" description="Helical" evidence="2">
    <location>
        <begin position="225"/>
        <end position="244"/>
    </location>
</feature>
<dbReference type="GO" id="GO:0005886">
    <property type="term" value="C:plasma membrane"/>
    <property type="evidence" value="ECO:0007669"/>
    <property type="project" value="TreeGrafter"/>
</dbReference>
<dbReference type="GO" id="GO:0090482">
    <property type="term" value="F:vitamin transmembrane transporter activity"/>
    <property type="evidence" value="ECO:0007669"/>
    <property type="project" value="InterPro"/>
</dbReference>
<feature type="transmembrane region" description="Helical" evidence="2">
    <location>
        <begin position="256"/>
        <end position="273"/>
    </location>
</feature>
<dbReference type="EMBL" id="QKKF02015335">
    <property type="protein sequence ID" value="RZF42207.1"/>
    <property type="molecule type" value="Genomic_DNA"/>
</dbReference>
<dbReference type="InterPro" id="IPR036259">
    <property type="entry name" value="MFS_trans_sf"/>
</dbReference>
<reference evidence="3 4" key="1">
    <citation type="journal article" date="2017" name="Gigascience">
        <title>Genome sequence of the small brown planthopper, Laodelphax striatellus.</title>
        <authorList>
            <person name="Zhu J."/>
            <person name="Jiang F."/>
            <person name="Wang X."/>
            <person name="Yang P."/>
            <person name="Bao Y."/>
            <person name="Zhao W."/>
            <person name="Wang W."/>
            <person name="Lu H."/>
            <person name="Wang Q."/>
            <person name="Cui N."/>
            <person name="Li J."/>
            <person name="Chen X."/>
            <person name="Luo L."/>
            <person name="Yu J."/>
            <person name="Kang L."/>
            <person name="Cui F."/>
        </authorList>
    </citation>
    <scope>NUCLEOTIDE SEQUENCE [LARGE SCALE GENOMIC DNA]</scope>
    <source>
        <strain evidence="3">Lst14</strain>
    </source>
</reference>
<evidence type="ECO:0000313" key="3">
    <source>
        <dbReference type="EMBL" id="RZF42207.1"/>
    </source>
</evidence>
<dbReference type="OrthoDB" id="18814at2759"/>
<keyword evidence="4" id="KW-1185">Reference proteome</keyword>